<evidence type="ECO:0000259" key="3">
    <source>
        <dbReference type="Pfam" id="PF22725"/>
    </source>
</evidence>
<dbReference type="EMBL" id="AWTV01000011">
    <property type="protein sequence ID" value="KIH86578.1"/>
    <property type="molecule type" value="Genomic_DNA"/>
</dbReference>
<sequence>MTGVALLGAGIFAKIGRSIPTARPSVLMDIHTDKITEHLPAVEAAKDLNLLAVYSRSQASAEGLAALAKQATKPQVYYDSPASGNSLDALLARADIAAVIISLPILAQPDVVRKALAAGKHVLSEKPVAPDVAAARDLVAYYDSLPAATRPIWSVAENFRYLRVVRDAAAKIKDIGGRLVGFHLVRNGFVLEDDKYYNTAWRKEPGYQGGFLLDGGVHFVAGLRFLLAAAGDEVARVASFSSLLEKRLPPVDSIHAVASTHGGVNGTISMSFGTEFKNVLEIEVVTTEGRVTWTWAPSSIVSVRRGQADPKTDTYEPDFGVVSEVAAFAASVAAGQADPLQSPQEALKDLALLQALLESGPTGAITNVE</sequence>
<protein>
    <submittedName>
        <fullName evidence="4">Uncharacterized protein</fullName>
    </submittedName>
</protein>
<feature type="domain" description="Gfo/Idh/MocA-like oxidoreductase N-terminal" evidence="2">
    <location>
        <begin position="37"/>
        <end position="143"/>
    </location>
</feature>
<dbReference type="PANTHER" id="PTHR42840">
    <property type="entry name" value="NAD(P)-BINDING ROSSMANN-FOLD SUPERFAMILY PROTEIN-RELATED"/>
    <property type="match status" value="1"/>
</dbReference>
<dbReference type="OrthoDB" id="64915at2759"/>
<dbReference type="Pfam" id="PF01408">
    <property type="entry name" value="GFO_IDH_MocA"/>
    <property type="match status" value="1"/>
</dbReference>
<keyword evidence="5" id="KW-1185">Reference proteome</keyword>
<dbReference type="Gene3D" id="3.40.50.720">
    <property type="entry name" value="NAD(P)-binding Rossmann-like Domain"/>
    <property type="match status" value="1"/>
</dbReference>
<dbReference type="Proteomes" id="UP000031575">
    <property type="component" value="Unassembled WGS sequence"/>
</dbReference>
<gene>
    <name evidence="4" type="ORF">SPBR_08549</name>
</gene>
<dbReference type="GO" id="GO:0005737">
    <property type="term" value="C:cytoplasm"/>
    <property type="evidence" value="ECO:0007669"/>
    <property type="project" value="TreeGrafter"/>
</dbReference>
<evidence type="ECO:0000256" key="1">
    <source>
        <dbReference type="ARBA" id="ARBA00010928"/>
    </source>
</evidence>
<dbReference type="SUPFAM" id="SSF55347">
    <property type="entry name" value="Glyceraldehyde-3-phosphate dehydrogenase-like, C-terminal domain"/>
    <property type="match status" value="1"/>
</dbReference>
<evidence type="ECO:0000313" key="4">
    <source>
        <dbReference type="EMBL" id="KIH86578.1"/>
    </source>
</evidence>
<dbReference type="InterPro" id="IPR000683">
    <property type="entry name" value="Gfo/Idh/MocA-like_OxRdtase_N"/>
</dbReference>
<dbReference type="PANTHER" id="PTHR42840:SF5">
    <property type="entry name" value="NAD(P)-BINDING ROSSMANN-FOLD SUPERFAMILY PROTEIN"/>
    <property type="match status" value="1"/>
</dbReference>
<organism evidence="4 5">
    <name type="scientific">Sporothrix brasiliensis 5110</name>
    <dbReference type="NCBI Taxonomy" id="1398154"/>
    <lineage>
        <taxon>Eukaryota</taxon>
        <taxon>Fungi</taxon>
        <taxon>Dikarya</taxon>
        <taxon>Ascomycota</taxon>
        <taxon>Pezizomycotina</taxon>
        <taxon>Sordariomycetes</taxon>
        <taxon>Sordariomycetidae</taxon>
        <taxon>Ophiostomatales</taxon>
        <taxon>Ophiostomataceae</taxon>
        <taxon>Sporothrix</taxon>
    </lineage>
</organism>
<dbReference type="GO" id="GO:0000166">
    <property type="term" value="F:nucleotide binding"/>
    <property type="evidence" value="ECO:0007669"/>
    <property type="project" value="InterPro"/>
</dbReference>
<dbReference type="SUPFAM" id="SSF51735">
    <property type="entry name" value="NAD(P)-binding Rossmann-fold domains"/>
    <property type="match status" value="1"/>
</dbReference>
<reference evidence="4 5" key="1">
    <citation type="journal article" date="2014" name="BMC Genomics">
        <title>Comparative genomics of the major fungal agents of human and animal Sporotrichosis: Sporothrix schenckii and Sporothrix brasiliensis.</title>
        <authorList>
            <person name="Teixeira M.M."/>
            <person name="de Almeida L.G."/>
            <person name="Kubitschek-Barreira P."/>
            <person name="Alves F.L."/>
            <person name="Kioshima E.S."/>
            <person name="Abadio A.K."/>
            <person name="Fernandes L."/>
            <person name="Derengowski L.S."/>
            <person name="Ferreira K.S."/>
            <person name="Souza R.C."/>
            <person name="Ruiz J.C."/>
            <person name="de Andrade N.C."/>
            <person name="Paes H.C."/>
            <person name="Nicola A.M."/>
            <person name="Albuquerque P."/>
            <person name="Gerber A.L."/>
            <person name="Martins V.P."/>
            <person name="Peconick L.D."/>
            <person name="Neto A.V."/>
            <person name="Chaucanez C.B."/>
            <person name="Silva P.A."/>
            <person name="Cunha O.L."/>
            <person name="de Oliveira F.F."/>
            <person name="dos Santos T.C."/>
            <person name="Barros A.L."/>
            <person name="Soares M.A."/>
            <person name="de Oliveira L.M."/>
            <person name="Marini M.M."/>
            <person name="Villalobos-Duno H."/>
            <person name="Cunha M.M."/>
            <person name="de Hoog S."/>
            <person name="da Silveira J.F."/>
            <person name="Henrissat B."/>
            <person name="Nino-Vega G.A."/>
            <person name="Cisalpino P.S."/>
            <person name="Mora-Montes H.M."/>
            <person name="Almeida S.R."/>
            <person name="Stajich J.E."/>
            <person name="Lopes-Bezerra L.M."/>
            <person name="Vasconcelos A.T."/>
            <person name="Felipe M.S."/>
        </authorList>
    </citation>
    <scope>NUCLEOTIDE SEQUENCE [LARGE SCALE GENOMIC DNA]</scope>
    <source>
        <strain evidence="4 5">5110</strain>
    </source>
</reference>
<comment type="caution">
    <text evidence="4">The sequence shown here is derived from an EMBL/GenBank/DDBJ whole genome shotgun (WGS) entry which is preliminary data.</text>
</comment>
<dbReference type="InterPro" id="IPR055170">
    <property type="entry name" value="GFO_IDH_MocA-like_dom"/>
</dbReference>
<dbReference type="Gene3D" id="3.30.360.10">
    <property type="entry name" value="Dihydrodipicolinate Reductase, domain 2"/>
    <property type="match status" value="1"/>
</dbReference>
<comment type="similarity">
    <text evidence="1">Belongs to the Gfo/Idh/MocA family.</text>
</comment>
<proteinExistence type="inferred from homology"/>
<evidence type="ECO:0000313" key="5">
    <source>
        <dbReference type="Proteomes" id="UP000031575"/>
    </source>
</evidence>
<dbReference type="GO" id="GO:0006740">
    <property type="term" value="P:NADPH regeneration"/>
    <property type="evidence" value="ECO:0007669"/>
    <property type="project" value="TreeGrafter"/>
</dbReference>
<dbReference type="GeneID" id="63681708"/>
<dbReference type="GO" id="GO:0016491">
    <property type="term" value="F:oxidoreductase activity"/>
    <property type="evidence" value="ECO:0007669"/>
    <property type="project" value="TreeGrafter"/>
</dbReference>
<evidence type="ECO:0000259" key="2">
    <source>
        <dbReference type="Pfam" id="PF01408"/>
    </source>
</evidence>
<name>A0A0C2F6F1_9PEZI</name>
<dbReference type="HOGENOM" id="CLU_023194_3_1_1"/>
<dbReference type="InterPro" id="IPR036291">
    <property type="entry name" value="NAD(P)-bd_dom_sf"/>
</dbReference>
<dbReference type="AlphaFoldDB" id="A0A0C2F6F1"/>
<feature type="domain" description="GFO/IDH/MocA-like oxidoreductase" evidence="3">
    <location>
        <begin position="177"/>
        <end position="291"/>
    </location>
</feature>
<accession>A0A0C2F6F1</accession>
<dbReference type="Pfam" id="PF22725">
    <property type="entry name" value="GFO_IDH_MocA_C3"/>
    <property type="match status" value="1"/>
</dbReference>
<dbReference type="RefSeq" id="XP_040614588.1">
    <property type="nucleotide sequence ID" value="XM_040766787.1"/>
</dbReference>
<dbReference type="VEuPathDB" id="FungiDB:SPBR_08549"/>